<comment type="similarity">
    <text evidence="4">Belongs to the COX19 family.</text>
</comment>
<evidence type="ECO:0000256" key="4">
    <source>
        <dbReference type="ARBA" id="ARBA00038223"/>
    </source>
</evidence>
<dbReference type="InterPro" id="IPR051383">
    <property type="entry name" value="COX19"/>
</dbReference>
<dbReference type="EMBL" id="CAKOGP040000557">
    <property type="protein sequence ID" value="CAJ1936347.1"/>
    <property type="molecule type" value="Genomic_DNA"/>
</dbReference>
<dbReference type="AlphaFoldDB" id="A0AAD2CJE7"/>
<dbReference type="GO" id="GO:0033617">
    <property type="term" value="P:mitochondrial respiratory chain complex IV assembly"/>
    <property type="evidence" value="ECO:0007669"/>
    <property type="project" value="TreeGrafter"/>
</dbReference>
<dbReference type="PROSITE" id="PS51808">
    <property type="entry name" value="CHCH"/>
    <property type="match status" value="1"/>
</dbReference>
<proteinExistence type="inferred from homology"/>
<feature type="domain" description="CHCH" evidence="5">
    <location>
        <begin position="29"/>
        <end position="62"/>
    </location>
</feature>
<keyword evidence="2" id="KW-0963">Cytoplasm</keyword>
<evidence type="ECO:0000313" key="7">
    <source>
        <dbReference type="Proteomes" id="UP001295423"/>
    </source>
</evidence>
<evidence type="ECO:0000313" key="6">
    <source>
        <dbReference type="EMBL" id="CAJ1936347.1"/>
    </source>
</evidence>
<reference evidence="6" key="1">
    <citation type="submission" date="2023-08" db="EMBL/GenBank/DDBJ databases">
        <authorList>
            <person name="Audoor S."/>
            <person name="Bilcke G."/>
        </authorList>
    </citation>
    <scope>NUCLEOTIDE SEQUENCE</scope>
</reference>
<evidence type="ECO:0000256" key="2">
    <source>
        <dbReference type="ARBA" id="ARBA00022490"/>
    </source>
</evidence>
<dbReference type="Proteomes" id="UP001295423">
    <property type="component" value="Unassembled WGS sequence"/>
</dbReference>
<dbReference type="PANTHER" id="PTHR21107:SF2">
    <property type="entry name" value="CYTOCHROME C OXIDASE ASSEMBLY PROTEIN COX19"/>
    <property type="match status" value="1"/>
</dbReference>
<comment type="subcellular location">
    <subcellularLocation>
        <location evidence="1">Cytoplasm</location>
    </subcellularLocation>
</comment>
<organism evidence="6 7">
    <name type="scientific">Cylindrotheca closterium</name>
    <dbReference type="NCBI Taxonomy" id="2856"/>
    <lineage>
        <taxon>Eukaryota</taxon>
        <taxon>Sar</taxon>
        <taxon>Stramenopiles</taxon>
        <taxon>Ochrophyta</taxon>
        <taxon>Bacillariophyta</taxon>
        <taxon>Bacillariophyceae</taxon>
        <taxon>Bacillariophycidae</taxon>
        <taxon>Bacillariales</taxon>
        <taxon>Bacillariaceae</taxon>
        <taxon>Cylindrotheca</taxon>
    </lineage>
</organism>
<evidence type="ECO:0000256" key="1">
    <source>
        <dbReference type="ARBA" id="ARBA00004496"/>
    </source>
</evidence>
<dbReference type="PANTHER" id="PTHR21107">
    <property type="entry name" value="CYTOCHROME C OXIDASE ASSEMBLY PROTEIN COX19"/>
    <property type="match status" value="1"/>
</dbReference>
<accession>A0AAD2CJE7</accession>
<keyword evidence="3" id="KW-1015">Disulfide bond</keyword>
<protein>
    <recommendedName>
        <fullName evidence="5">CHCH domain-containing protein</fullName>
    </recommendedName>
</protein>
<name>A0AAD2CJE7_9STRA</name>
<keyword evidence="7" id="KW-1185">Reference proteome</keyword>
<dbReference type="GO" id="GO:0005758">
    <property type="term" value="C:mitochondrial intermembrane space"/>
    <property type="evidence" value="ECO:0007669"/>
    <property type="project" value="TreeGrafter"/>
</dbReference>
<evidence type="ECO:0000256" key="3">
    <source>
        <dbReference type="ARBA" id="ARBA00023157"/>
    </source>
</evidence>
<sequence>MSSMNFSTSKQYVRPPQRGIFPLDHDGECRPFMESYLECLKVSRDTHHKCRDLSKDYLQCRMDKQLMSEENLDNMGYAANKKVHGAHEYDKAKEKAGFVAGKHIAKKEKWWFQKSNKGWKEKSADESGSPSTD</sequence>
<comment type="caution">
    <text evidence="6">The sequence shown here is derived from an EMBL/GenBank/DDBJ whole genome shotgun (WGS) entry which is preliminary data.</text>
</comment>
<evidence type="ECO:0000259" key="5">
    <source>
        <dbReference type="Pfam" id="PF06747"/>
    </source>
</evidence>
<dbReference type="Pfam" id="PF06747">
    <property type="entry name" value="CHCH"/>
    <property type="match status" value="1"/>
</dbReference>
<dbReference type="InterPro" id="IPR010625">
    <property type="entry name" value="CHCH"/>
</dbReference>
<gene>
    <name evidence="6" type="ORF">CYCCA115_LOCUS5146</name>
</gene>